<keyword evidence="6" id="KW-1185">Reference proteome</keyword>
<dbReference type="Gene3D" id="2.60.40.790">
    <property type="match status" value="1"/>
</dbReference>
<dbReference type="GO" id="GO:0043066">
    <property type="term" value="P:negative regulation of apoptotic process"/>
    <property type="evidence" value="ECO:0007669"/>
    <property type="project" value="TreeGrafter"/>
</dbReference>
<dbReference type="InterPro" id="IPR001436">
    <property type="entry name" value="Alpha-crystallin/sHSP_animal"/>
</dbReference>
<dbReference type="GO" id="GO:0005737">
    <property type="term" value="C:cytoplasm"/>
    <property type="evidence" value="ECO:0007669"/>
    <property type="project" value="TreeGrafter"/>
</dbReference>
<evidence type="ECO:0000313" key="5">
    <source>
        <dbReference type="Ensembl" id="ENSAMXP00000036546.1"/>
    </source>
</evidence>
<sequence>MADETQSTCTVPRFCCDPARYPPSCGVLYSQHFGLPPLLDPRDLGWVENLFRKLGSSSWPGYSRTSRTFSSRTVHRELSEGLSEIYIQETKWTISLDVNHFAPTDITVRTHSGFLLVEGKHEERQDEHGYISRSFVRKYKLPVGIITESIQSCISGDGILTVEAQITSFPPPADITVSVQVDTTTVEDTLEDGLQREGLVDGGVAPVTDSGAAQPLIPPRPDGKPEDESVDQRTQYDEKLRPSGLSAEGEQEPVPVQTTEDQHVDLSEEQRVLIQKKEDELKTEEDLISEQKVEEAGEAAQEVQEPSAHRPGATQVLDAATTQQEDLTGAVPEGETQKPEADGQVQLGEADGQVQLGEGQVQKPEADGQVQLGEADGQAQLGDGQVQLGDGQVQLGDGQVQLGDGQVQFHDGQVQLGEADGQVQLGEGQVQKPEADGQVQLGEADGQAQLGDGQVQLGDGQVQFHDGQVQLGEADGQVQLGEGQVQKPEADGQVQLGEADGQAQLGDGQVQLGDGQVQFHDGQVQLGEADGQVQEPEADGQVQLGEAEHERVGTEQTQEEIQAHLELQQQLMMEENLRTKLAEK</sequence>
<reference evidence="5" key="4">
    <citation type="submission" date="2025-09" db="UniProtKB">
        <authorList>
            <consortium name="Ensembl"/>
        </authorList>
    </citation>
    <scope>IDENTIFICATION</scope>
</reference>
<dbReference type="InterPro" id="IPR002068">
    <property type="entry name" value="A-crystallin/Hsp20_dom"/>
</dbReference>
<feature type="compositionally biased region" description="Basic and acidic residues" evidence="3">
    <location>
        <begin position="221"/>
        <end position="241"/>
    </location>
</feature>
<dbReference type="InParanoid" id="A0A3B1J3S0"/>
<feature type="region of interest" description="Disordered" evidence="3">
    <location>
        <begin position="426"/>
        <end position="453"/>
    </location>
</feature>
<evidence type="ECO:0000256" key="1">
    <source>
        <dbReference type="PROSITE-ProRule" id="PRU00285"/>
    </source>
</evidence>
<protein>
    <recommendedName>
        <fullName evidence="4">SHSP domain-containing protein</fullName>
    </recommendedName>
</protein>
<dbReference type="AlphaFoldDB" id="A0A3B1J3S0"/>
<accession>A0A3B1J3S0</accession>
<feature type="compositionally biased region" description="Low complexity" evidence="3">
    <location>
        <begin position="375"/>
        <end position="391"/>
    </location>
</feature>
<feature type="region of interest" description="Disordered" evidence="3">
    <location>
        <begin position="473"/>
        <end position="508"/>
    </location>
</feature>
<dbReference type="STRING" id="7994.ENSAMXP00000036546"/>
<feature type="region of interest" description="Disordered" evidence="3">
    <location>
        <begin position="194"/>
        <end position="391"/>
    </location>
</feature>
<evidence type="ECO:0000259" key="4">
    <source>
        <dbReference type="PROSITE" id="PS01031"/>
    </source>
</evidence>
<dbReference type="PROSITE" id="PS01031">
    <property type="entry name" value="SHSP"/>
    <property type="match status" value="1"/>
</dbReference>
<dbReference type="SUPFAM" id="SSF49764">
    <property type="entry name" value="HSP20-like chaperones"/>
    <property type="match status" value="1"/>
</dbReference>
<dbReference type="Pfam" id="PF00011">
    <property type="entry name" value="HSP20"/>
    <property type="match status" value="1"/>
</dbReference>
<dbReference type="PANTHER" id="PTHR45640">
    <property type="entry name" value="HEAT SHOCK PROTEIN HSP-12.2-RELATED"/>
    <property type="match status" value="1"/>
</dbReference>
<evidence type="ECO:0000313" key="6">
    <source>
        <dbReference type="Proteomes" id="UP000018467"/>
    </source>
</evidence>
<evidence type="ECO:0000256" key="2">
    <source>
        <dbReference type="RuleBase" id="RU003616"/>
    </source>
</evidence>
<dbReference type="Proteomes" id="UP000018467">
    <property type="component" value="Unassembled WGS sequence"/>
</dbReference>
<feature type="compositionally biased region" description="Low complexity" evidence="3">
    <location>
        <begin position="444"/>
        <end position="453"/>
    </location>
</feature>
<dbReference type="Ensembl" id="ENSAMXT00000051754.1">
    <property type="protein sequence ID" value="ENSAMXP00000036546.1"/>
    <property type="gene ID" value="ENSAMXG00000029823.1"/>
</dbReference>
<proteinExistence type="inferred from homology"/>
<dbReference type="GO" id="GO:0051082">
    <property type="term" value="F:unfolded protein binding"/>
    <property type="evidence" value="ECO:0007669"/>
    <property type="project" value="TreeGrafter"/>
</dbReference>
<dbReference type="PANTHER" id="PTHR45640:SF7">
    <property type="entry name" value="HEAT SHOCK PROTEIN BETA-1"/>
    <property type="match status" value="1"/>
</dbReference>
<feature type="compositionally biased region" description="Basic and acidic residues" evidence="3">
    <location>
        <begin position="260"/>
        <end position="280"/>
    </location>
</feature>
<comment type="similarity">
    <text evidence="1 2">Belongs to the small heat shock protein (HSP20) family.</text>
</comment>
<feature type="region of interest" description="Disordered" evidence="3">
    <location>
        <begin position="528"/>
        <end position="557"/>
    </location>
</feature>
<organism evidence="5 6">
    <name type="scientific">Astyanax mexicanus</name>
    <name type="common">Blind cave fish</name>
    <name type="synonym">Astyanax fasciatus mexicanus</name>
    <dbReference type="NCBI Taxonomy" id="7994"/>
    <lineage>
        <taxon>Eukaryota</taxon>
        <taxon>Metazoa</taxon>
        <taxon>Chordata</taxon>
        <taxon>Craniata</taxon>
        <taxon>Vertebrata</taxon>
        <taxon>Euteleostomi</taxon>
        <taxon>Actinopterygii</taxon>
        <taxon>Neopterygii</taxon>
        <taxon>Teleostei</taxon>
        <taxon>Ostariophysi</taxon>
        <taxon>Characiformes</taxon>
        <taxon>Characoidei</taxon>
        <taxon>Acestrorhamphidae</taxon>
        <taxon>Acestrorhamphinae</taxon>
        <taxon>Astyanax</taxon>
    </lineage>
</organism>
<dbReference type="GeneTree" id="ENSGT00940000155882"/>
<dbReference type="GO" id="GO:0042026">
    <property type="term" value="P:protein refolding"/>
    <property type="evidence" value="ECO:0007669"/>
    <property type="project" value="TreeGrafter"/>
</dbReference>
<dbReference type="Bgee" id="ENSAMXG00000029823">
    <property type="expression patterns" value="Expressed in bone element and 2 other cell types or tissues"/>
</dbReference>
<reference evidence="6" key="2">
    <citation type="journal article" date="2014" name="Nat. Commun.">
        <title>The cavefish genome reveals candidate genes for eye loss.</title>
        <authorList>
            <person name="McGaugh S.E."/>
            <person name="Gross J.B."/>
            <person name="Aken B."/>
            <person name="Blin M."/>
            <person name="Borowsky R."/>
            <person name="Chalopin D."/>
            <person name="Hinaux H."/>
            <person name="Jeffery W.R."/>
            <person name="Keene A."/>
            <person name="Ma L."/>
            <person name="Minx P."/>
            <person name="Murphy D."/>
            <person name="O'Quin K.E."/>
            <person name="Retaux S."/>
            <person name="Rohner N."/>
            <person name="Searle S.M."/>
            <person name="Stahl B.A."/>
            <person name="Tabin C."/>
            <person name="Volff J.N."/>
            <person name="Yoshizawa M."/>
            <person name="Warren W.C."/>
        </authorList>
    </citation>
    <scope>NUCLEOTIDE SEQUENCE [LARGE SCALE GENOMIC DNA]</scope>
    <source>
        <strain evidence="6">female</strain>
    </source>
</reference>
<dbReference type="PRINTS" id="PR00299">
    <property type="entry name" value="ACRYSTALLIN"/>
</dbReference>
<dbReference type="InterPro" id="IPR008978">
    <property type="entry name" value="HSP20-like_chaperone"/>
</dbReference>
<evidence type="ECO:0000256" key="3">
    <source>
        <dbReference type="SAM" id="MobiDB-lite"/>
    </source>
</evidence>
<reference evidence="6" key="1">
    <citation type="submission" date="2013-03" db="EMBL/GenBank/DDBJ databases">
        <authorList>
            <person name="Jeffery W."/>
            <person name="Warren W."/>
            <person name="Wilson R.K."/>
        </authorList>
    </citation>
    <scope>NUCLEOTIDE SEQUENCE</scope>
    <source>
        <strain evidence="6">female</strain>
    </source>
</reference>
<dbReference type="GO" id="GO:0009408">
    <property type="term" value="P:response to heat"/>
    <property type="evidence" value="ECO:0007669"/>
    <property type="project" value="TreeGrafter"/>
</dbReference>
<feature type="domain" description="SHSP" evidence="4">
    <location>
        <begin position="73"/>
        <end position="182"/>
    </location>
</feature>
<dbReference type="GO" id="GO:0005634">
    <property type="term" value="C:nucleus"/>
    <property type="evidence" value="ECO:0007669"/>
    <property type="project" value="TreeGrafter"/>
</dbReference>
<name>A0A3B1J3S0_ASTMX</name>
<reference evidence="5" key="3">
    <citation type="submission" date="2025-08" db="UniProtKB">
        <authorList>
            <consortium name="Ensembl"/>
        </authorList>
    </citation>
    <scope>IDENTIFICATION</scope>
</reference>
<feature type="compositionally biased region" description="Low complexity" evidence="3">
    <location>
        <begin position="499"/>
        <end position="508"/>
    </location>
</feature>